<dbReference type="SUPFAM" id="SSF52540">
    <property type="entry name" value="P-loop containing nucleoside triphosphate hydrolases"/>
    <property type="match status" value="1"/>
</dbReference>
<evidence type="ECO:0000259" key="4">
    <source>
        <dbReference type="Pfam" id="PF00005"/>
    </source>
</evidence>
<dbReference type="Gene3D" id="3.40.50.300">
    <property type="entry name" value="P-loop containing nucleotide triphosphate hydrolases"/>
    <property type="match status" value="1"/>
</dbReference>
<comment type="caution">
    <text evidence="5">The sequence shown here is derived from an EMBL/GenBank/DDBJ whole genome shotgun (WGS) entry which is preliminary data.</text>
</comment>
<dbReference type="InterPro" id="IPR003439">
    <property type="entry name" value="ABC_transporter-like_ATP-bd"/>
</dbReference>
<dbReference type="GO" id="GO:0005524">
    <property type="term" value="F:ATP binding"/>
    <property type="evidence" value="ECO:0007669"/>
    <property type="project" value="UniProtKB-KW"/>
</dbReference>
<organism evidence="5 6">
    <name type="scientific">candidate division WS6 bacterium OLB21</name>
    <dbReference type="NCBI Taxonomy" id="1617427"/>
    <lineage>
        <taxon>Bacteria</taxon>
        <taxon>Candidatus Dojkabacteria</taxon>
    </lineage>
</organism>
<evidence type="ECO:0000313" key="6">
    <source>
        <dbReference type="Proteomes" id="UP000070449"/>
    </source>
</evidence>
<dbReference type="InterPro" id="IPR010230">
    <property type="entry name" value="FeS-cluster_ATPase_SufC"/>
</dbReference>
<keyword evidence="2" id="KW-0547">Nucleotide-binding</keyword>
<gene>
    <name evidence="5" type="ORF">UZ20_WS6002000109</name>
</gene>
<feature type="domain" description="ABC transporter" evidence="4">
    <location>
        <begin position="17"/>
        <end position="152"/>
    </location>
</feature>
<proteinExistence type="inferred from homology"/>
<accession>A0A136KL48</accession>
<evidence type="ECO:0000313" key="5">
    <source>
        <dbReference type="EMBL" id="KXK10028.1"/>
    </source>
</evidence>
<dbReference type="Pfam" id="PF00005">
    <property type="entry name" value="ABC_tran"/>
    <property type="match status" value="1"/>
</dbReference>
<evidence type="ECO:0000256" key="3">
    <source>
        <dbReference type="ARBA" id="ARBA00022840"/>
    </source>
</evidence>
<comment type="similarity">
    <text evidence="1">Belongs to the ABC transporter superfamily. Ycf16 family.</text>
</comment>
<dbReference type="InterPro" id="IPR027417">
    <property type="entry name" value="P-loop_NTPase"/>
</dbReference>
<evidence type="ECO:0000256" key="2">
    <source>
        <dbReference type="ARBA" id="ARBA00022741"/>
    </source>
</evidence>
<dbReference type="STRING" id="1617427.UZ20_WS6002000109"/>
<dbReference type="Proteomes" id="UP000070449">
    <property type="component" value="Unassembled WGS sequence"/>
</dbReference>
<dbReference type="EMBL" id="JYPD01000010">
    <property type="protein sequence ID" value="KXK10028.1"/>
    <property type="molecule type" value="Genomic_DNA"/>
</dbReference>
<dbReference type="AlphaFoldDB" id="A0A136KL48"/>
<keyword evidence="3 5" id="KW-0067">ATP-binding</keyword>
<dbReference type="GO" id="GO:0016887">
    <property type="term" value="F:ATP hydrolysis activity"/>
    <property type="evidence" value="ECO:0007669"/>
    <property type="project" value="InterPro"/>
</dbReference>
<dbReference type="PANTHER" id="PTHR43204:SF1">
    <property type="entry name" value="ABC TRANSPORTER I FAMILY MEMBER 6, CHLOROPLASTIC"/>
    <property type="match status" value="1"/>
</dbReference>
<sequence length="162" mass="17906">MLKITNLHASVEGNKILNGVNLSLPAGEIHVLMGPNGSGKSTLAKALSGHPFLEIETGKIELDNFDITDAEPDERSLQGLFMAFQYPTEIPGVNYSNFLRMAYNARLPKDKKLPVFAFRKLLKEKAALLELDEKMLDRNLNEGLSGGEKKEIRNFATCSSRA</sequence>
<evidence type="ECO:0000256" key="1">
    <source>
        <dbReference type="ARBA" id="ARBA00006216"/>
    </source>
</evidence>
<reference evidence="5 6" key="1">
    <citation type="submission" date="2015-02" db="EMBL/GenBank/DDBJ databases">
        <title>Improved understanding of the partial-nitritation anammox process through 23 genomes representing the majority of the microbial community.</title>
        <authorList>
            <person name="Speth D.R."/>
            <person name="In T Zandt M."/>
            <person name="Guerrero Cruz S."/>
            <person name="Jetten M.S."/>
            <person name="Dutilh B.E."/>
        </authorList>
    </citation>
    <scope>NUCLEOTIDE SEQUENCE [LARGE SCALE GENOMIC DNA]</scope>
    <source>
        <strain evidence="5">OLB21</strain>
    </source>
</reference>
<dbReference type="PANTHER" id="PTHR43204">
    <property type="entry name" value="ABC TRANSPORTER I FAMILY MEMBER 6, CHLOROPLASTIC"/>
    <property type="match status" value="1"/>
</dbReference>
<protein>
    <submittedName>
        <fullName evidence="5">Putative ABC transporter ATP-binding protein</fullName>
    </submittedName>
</protein>
<name>A0A136KL48_9BACT</name>